<dbReference type="EMBL" id="JAACJJ010000003">
    <property type="protein sequence ID" value="KAF5328594.1"/>
    <property type="molecule type" value="Genomic_DNA"/>
</dbReference>
<gene>
    <name evidence="1" type="ORF">D9619_011438</name>
</gene>
<proteinExistence type="predicted"/>
<organism evidence="1 2">
    <name type="scientific">Psilocybe cf. subviscida</name>
    <dbReference type="NCBI Taxonomy" id="2480587"/>
    <lineage>
        <taxon>Eukaryota</taxon>
        <taxon>Fungi</taxon>
        <taxon>Dikarya</taxon>
        <taxon>Basidiomycota</taxon>
        <taxon>Agaricomycotina</taxon>
        <taxon>Agaricomycetes</taxon>
        <taxon>Agaricomycetidae</taxon>
        <taxon>Agaricales</taxon>
        <taxon>Agaricineae</taxon>
        <taxon>Strophariaceae</taxon>
        <taxon>Psilocybe</taxon>
    </lineage>
</organism>
<reference evidence="1 2" key="1">
    <citation type="journal article" date="2020" name="ISME J.">
        <title>Uncovering the hidden diversity of litter-decomposition mechanisms in mushroom-forming fungi.</title>
        <authorList>
            <person name="Floudas D."/>
            <person name="Bentzer J."/>
            <person name="Ahren D."/>
            <person name="Johansson T."/>
            <person name="Persson P."/>
            <person name="Tunlid A."/>
        </authorList>
    </citation>
    <scope>NUCLEOTIDE SEQUENCE [LARGE SCALE GENOMIC DNA]</scope>
    <source>
        <strain evidence="1 2">CBS 101986</strain>
    </source>
</reference>
<comment type="caution">
    <text evidence="1">The sequence shown here is derived from an EMBL/GenBank/DDBJ whole genome shotgun (WGS) entry which is preliminary data.</text>
</comment>
<protein>
    <submittedName>
        <fullName evidence="1">Uncharacterized protein</fullName>
    </submittedName>
</protein>
<sequence>MVRTTSHRLTRLKYLKMDANPESEWFEQLQAILDGSQLGIEYLELDDCLFNRHNEDIFKVAPLPDLRVLSLRFPRAIWPDRLARISGAGTALQLYPKLRRVLFWDDHNGDKWVYSRPEGRKKADSDAELEAEVEDEGENGDEFHDRASEDLDSVYNNVSVTEVSHEESTGEQGVLHWEERISAETKLGTMWWRHFDE</sequence>
<name>A0A8H5BS86_9AGAR</name>
<keyword evidence="2" id="KW-1185">Reference proteome</keyword>
<accession>A0A8H5BS86</accession>
<evidence type="ECO:0000313" key="2">
    <source>
        <dbReference type="Proteomes" id="UP000567179"/>
    </source>
</evidence>
<dbReference type="Proteomes" id="UP000567179">
    <property type="component" value="Unassembled WGS sequence"/>
</dbReference>
<evidence type="ECO:0000313" key="1">
    <source>
        <dbReference type="EMBL" id="KAF5328594.1"/>
    </source>
</evidence>
<dbReference type="AlphaFoldDB" id="A0A8H5BS86"/>